<name>A0A448XR53_9PLAT</name>
<organism evidence="2 3">
    <name type="scientific">Protopolystoma xenopodis</name>
    <dbReference type="NCBI Taxonomy" id="117903"/>
    <lineage>
        <taxon>Eukaryota</taxon>
        <taxon>Metazoa</taxon>
        <taxon>Spiralia</taxon>
        <taxon>Lophotrochozoa</taxon>
        <taxon>Platyhelminthes</taxon>
        <taxon>Monogenea</taxon>
        <taxon>Polyopisthocotylea</taxon>
        <taxon>Polystomatidea</taxon>
        <taxon>Polystomatidae</taxon>
        <taxon>Protopolystoma</taxon>
    </lineage>
</organism>
<evidence type="ECO:0000313" key="2">
    <source>
        <dbReference type="EMBL" id="VEL42801.1"/>
    </source>
</evidence>
<proteinExistence type="predicted"/>
<dbReference type="Proteomes" id="UP000784294">
    <property type="component" value="Unassembled WGS sequence"/>
</dbReference>
<evidence type="ECO:0000256" key="1">
    <source>
        <dbReference type="SAM" id="MobiDB-lite"/>
    </source>
</evidence>
<dbReference type="AlphaFoldDB" id="A0A448XR53"/>
<evidence type="ECO:0000313" key="3">
    <source>
        <dbReference type="Proteomes" id="UP000784294"/>
    </source>
</evidence>
<feature type="region of interest" description="Disordered" evidence="1">
    <location>
        <begin position="62"/>
        <end position="86"/>
    </location>
</feature>
<protein>
    <submittedName>
        <fullName evidence="2">Uncharacterized protein</fullName>
    </submittedName>
</protein>
<gene>
    <name evidence="2" type="ORF">PXEA_LOCUS36241</name>
</gene>
<comment type="caution">
    <text evidence="2">The sequence shown here is derived from an EMBL/GenBank/DDBJ whole genome shotgun (WGS) entry which is preliminary data.</text>
</comment>
<dbReference type="EMBL" id="CAAALY010276660">
    <property type="protein sequence ID" value="VEL42801.1"/>
    <property type="molecule type" value="Genomic_DNA"/>
</dbReference>
<sequence length="86" mass="10204">MMLLQADEQMPSGDQETGRPAQSGRQTSIDPDDMLACRHKRKHQRKRRHQLKLILKQQLWQTYKQQHKQAPKQQKDMNPHSSGFAW</sequence>
<feature type="region of interest" description="Disordered" evidence="1">
    <location>
        <begin position="1"/>
        <end position="34"/>
    </location>
</feature>
<reference evidence="2" key="1">
    <citation type="submission" date="2018-11" db="EMBL/GenBank/DDBJ databases">
        <authorList>
            <consortium name="Pathogen Informatics"/>
        </authorList>
    </citation>
    <scope>NUCLEOTIDE SEQUENCE</scope>
</reference>
<accession>A0A448XR53</accession>
<keyword evidence="3" id="KW-1185">Reference proteome</keyword>